<evidence type="ECO:0000259" key="1">
    <source>
        <dbReference type="Pfam" id="PF00534"/>
    </source>
</evidence>
<dbReference type="Proteomes" id="UP000050465">
    <property type="component" value="Unassembled WGS sequence"/>
</dbReference>
<name>A0A0N8KNN0_9CYAN</name>
<dbReference type="AlphaFoldDB" id="A0A0N8KNN0"/>
<dbReference type="PANTHER" id="PTHR45947:SF14">
    <property type="entry name" value="SLL1723 PROTEIN"/>
    <property type="match status" value="1"/>
</dbReference>
<comment type="caution">
    <text evidence="2">The sequence shown here is derived from an EMBL/GenBank/DDBJ whole genome shotgun (WGS) entry which is preliminary data.</text>
</comment>
<sequence>MSNLYRSPVLTIFFQLDPFNPTIGGIQTCIKYILKYAPVAFHIQLVGITQEKSAVGRWQTARLHGREFAFLPLLQIADDNIRGVVPTTLRYTLALRQYLTKNEISSDFYQFHRIEPTVFAKALHGTKLLYIHNDIYQEVKGGQKGGILWKRFPWAYFALERRLVSQFDRILSCNSESVRLYQQQYPAIAQRVSYLRNTYDSELFFPLSAQFKAQAKSQLLQRLGLKAHTKLILFAGRLHPQKQPVLLIQAMAELQKQLTQLANTPPEAHLLSPFLSHLLIVGSGELEGAVRSEIKRLNLDQQVTLLGSLPQHELAELYKVCDLFVLTSAYEGLARGSLEALACGTPVVTTQAGETPNFLTAQSGLVCGRSAVEIAHCWQQVLQQPERFPAAACTQVTEPFEARRVVEALYGELLSQWQTQQAPSAQIDPLLTSYQTL</sequence>
<dbReference type="STRING" id="1666911.HLUCCA11_03495"/>
<evidence type="ECO:0000313" key="3">
    <source>
        <dbReference type="Proteomes" id="UP000050465"/>
    </source>
</evidence>
<accession>A0A0N8KNN0</accession>
<organism evidence="2 3">
    <name type="scientific">Phormidesmis priestleyi Ana</name>
    <dbReference type="NCBI Taxonomy" id="1666911"/>
    <lineage>
        <taxon>Bacteria</taxon>
        <taxon>Bacillati</taxon>
        <taxon>Cyanobacteriota</taxon>
        <taxon>Cyanophyceae</taxon>
        <taxon>Leptolyngbyales</taxon>
        <taxon>Leptolyngbyaceae</taxon>
        <taxon>Phormidesmis</taxon>
    </lineage>
</organism>
<protein>
    <submittedName>
        <fullName evidence="2">Glycosyltransferase</fullName>
    </submittedName>
</protein>
<dbReference type="EMBL" id="LJZR01000003">
    <property type="protein sequence ID" value="KPQ36994.1"/>
    <property type="molecule type" value="Genomic_DNA"/>
</dbReference>
<dbReference type="SUPFAM" id="SSF53756">
    <property type="entry name" value="UDP-Glycosyltransferase/glycogen phosphorylase"/>
    <property type="match status" value="1"/>
</dbReference>
<dbReference type="CDD" id="cd03801">
    <property type="entry name" value="GT4_PimA-like"/>
    <property type="match status" value="1"/>
</dbReference>
<gene>
    <name evidence="2" type="ORF">HLUCCA11_03495</name>
</gene>
<evidence type="ECO:0000313" key="2">
    <source>
        <dbReference type="EMBL" id="KPQ36994.1"/>
    </source>
</evidence>
<dbReference type="GO" id="GO:0016757">
    <property type="term" value="F:glycosyltransferase activity"/>
    <property type="evidence" value="ECO:0007669"/>
    <property type="project" value="InterPro"/>
</dbReference>
<dbReference type="PANTHER" id="PTHR45947">
    <property type="entry name" value="SULFOQUINOVOSYL TRANSFERASE SQD2"/>
    <property type="match status" value="1"/>
</dbReference>
<feature type="domain" description="Glycosyl transferase family 1" evidence="1">
    <location>
        <begin position="221"/>
        <end position="380"/>
    </location>
</feature>
<reference evidence="2 3" key="1">
    <citation type="submission" date="2015-09" db="EMBL/GenBank/DDBJ databases">
        <title>Identification and resolution of microdiversity through metagenomic sequencing of parallel consortia.</title>
        <authorList>
            <person name="Nelson W.C."/>
            <person name="Romine M.F."/>
            <person name="Lindemann S.R."/>
        </authorList>
    </citation>
    <scope>NUCLEOTIDE SEQUENCE [LARGE SCALE GENOMIC DNA]</scope>
    <source>
        <strain evidence="2">Ana</strain>
    </source>
</reference>
<dbReference type="InterPro" id="IPR050194">
    <property type="entry name" value="Glycosyltransferase_grp1"/>
</dbReference>
<proteinExistence type="predicted"/>
<dbReference type="Pfam" id="PF00534">
    <property type="entry name" value="Glycos_transf_1"/>
    <property type="match status" value="1"/>
</dbReference>
<dbReference type="InterPro" id="IPR001296">
    <property type="entry name" value="Glyco_trans_1"/>
</dbReference>
<keyword evidence="2" id="KW-0808">Transferase</keyword>
<dbReference type="Gene3D" id="3.40.50.2000">
    <property type="entry name" value="Glycogen Phosphorylase B"/>
    <property type="match status" value="2"/>
</dbReference>